<feature type="transmembrane region" description="Helical" evidence="1">
    <location>
        <begin position="12"/>
        <end position="37"/>
    </location>
</feature>
<accession>A0A140GT86</accession>
<sequence>MNTKKQNKKKKGFTLIELIIVIAIIAILAAIAIPNFLSIQRKSKVKADIASAKNIYDVTSALVADNKITSDCAYVLDPNATEKDIVEKAMQTIPTSKSIKGDYFKVVVTGITNDSTKGVDAQAPKISVYLIKKGQDNGDAPNITDQNNQNLTKDAVLIYPDATGEYNIND</sequence>
<gene>
    <name evidence="2" type="ORF">JFP838_13855</name>
</gene>
<dbReference type="SUPFAM" id="SSF54523">
    <property type="entry name" value="Pili subunits"/>
    <property type="match status" value="1"/>
</dbReference>
<dbReference type="Pfam" id="PF07963">
    <property type="entry name" value="N_methyl"/>
    <property type="match status" value="1"/>
</dbReference>
<organism evidence="2 3">
    <name type="scientific">Clostridium perfringens</name>
    <dbReference type="NCBI Taxonomy" id="1502"/>
    <lineage>
        <taxon>Bacteria</taxon>
        <taxon>Bacillati</taxon>
        <taxon>Bacillota</taxon>
        <taxon>Clostridia</taxon>
        <taxon>Eubacteriales</taxon>
        <taxon>Clostridiaceae</taxon>
        <taxon>Clostridium</taxon>
    </lineage>
</organism>
<reference evidence="2 3" key="1">
    <citation type="journal article" date="2016" name="PLoS ONE">
        <title>Plasmid Characterization and Chromosome Analysis of Two netF+ Clostridium perfringens Isolates Associated with Foal and Canine Necrotizing Enteritis.</title>
        <authorList>
            <person name="Mehdizadeh Gohari I."/>
            <person name="Kropinski A.M."/>
            <person name="Weese S.J."/>
            <person name="Parreira V.R."/>
            <person name="Whitehead A.E."/>
            <person name="Boerlin P."/>
            <person name="Prescott J.F."/>
        </authorList>
    </citation>
    <scope>NUCLEOTIDE SEQUENCE [LARGE SCALE GENOMIC DNA]</scope>
    <source>
        <strain evidence="2 3">JP838</strain>
    </source>
</reference>
<dbReference type="InterPro" id="IPR012902">
    <property type="entry name" value="N_methyl_site"/>
</dbReference>
<keyword evidence="1" id="KW-1133">Transmembrane helix</keyword>
<evidence type="ECO:0008006" key="4">
    <source>
        <dbReference type="Google" id="ProtNLM"/>
    </source>
</evidence>
<keyword evidence="1" id="KW-0472">Membrane</keyword>
<dbReference type="AlphaFoldDB" id="A0A140GT86"/>
<dbReference type="EMBL" id="CP010994">
    <property type="protein sequence ID" value="AMN36782.1"/>
    <property type="molecule type" value="Genomic_DNA"/>
</dbReference>
<proteinExistence type="predicted"/>
<dbReference type="RefSeq" id="WP_061429170.1">
    <property type="nucleotide sequence ID" value="NZ_CATNXK010000007.1"/>
</dbReference>
<dbReference type="NCBIfam" id="TIGR02532">
    <property type="entry name" value="IV_pilin_GFxxxE"/>
    <property type="match status" value="1"/>
</dbReference>
<dbReference type="Proteomes" id="UP000070260">
    <property type="component" value="Chromosome"/>
</dbReference>
<evidence type="ECO:0000256" key="1">
    <source>
        <dbReference type="SAM" id="Phobius"/>
    </source>
</evidence>
<dbReference type="PATRIC" id="fig|1502.177.peg.2794"/>
<evidence type="ECO:0000313" key="2">
    <source>
        <dbReference type="EMBL" id="AMN36782.1"/>
    </source>
</evidence>
<dbReference type="InterPro" id="IPR045584">
    <property type="entry name" value="Pilin-like"/>
</dbReference>
<dbReference type="PROSITE" id="PS00409">
    <property type="entry name" value="PROKAR_NTER_METHYL"/>
    <property type="match status" value="1"/>
</dbReference>
<name>A0A140GT86_CLOPF</name>
<evidence type="ECO:0000313" key="3">
    <source>
        <dbReference type="Proteomes" id="UP000070260"/>
    </source>
</evidence>
<dbReference type="Gene3D" id="3.30.700.10">
    <property type="entry name" value="Glycoprotein, Type 4 Pilin"/>
    <property type="match status" value="1"/>
</dbReference>
<protein>
    <recommendedName>
        <fullName evidence="4">Prepilin-type N-terminal cleavage/methylation domain-containing protein</fullName>
    </recommendedName>
</protein>
<keyword evidence="1" id="KW-0812">Transmembrane</keyword>